<evidence type="ECO:0000313" key="1">
    <source>
        <dbReference type="EMBL" id="UWZ81919.1"/>
    </source>
</evidence>
<protein>
    <recommendedName>
        <fullName evidence="3">Tetratricopeptide repeat protein</fullName>
    </recommendedName>
</protein>
<dbReference type="Proteomes" id="UP001059380">
    <property type="component" value="Chromosome"/>
</dbReference>
<organism evidence="1 2">
    <name type="scientific">Occallatibacter riparius</name>
    <dbReference type="NCBI Taxonomy" id="1002689"/>
    <lineage>
        <taxon>Bacteria</taxon>
        <taxon>Pseudomonadati</taxon>
        <taxon>Acidobacteriota</taxon>
        <taxon>Terriglobia</taxon>
        <taxon>Terriglobales</taxon>
        <taxon>Acidobacteriaceae</taxon>
        <taxon>Occallatibacter</taxon>
    </lineage>
</organism>
<dbReference type="SUPFAM" id="SSF48452">
    <property type="entry name" value="TPR-like"/>
    <property type="match status" value="1"/>
</dbReference>
<evidence type="ECO:0008006" key="3">
    <source>
        <dbReference type="Google" id="ProtNLM"/>
    </source>
</evidence>
<dbReference type="InterPro" id="IPR011990">
    <property type="entry name" value="TPR-like_helical_dom_sf"/>
</dbReference>
<evidence type="ECO:0000313" key="2">
    <source>
        <dbReference type="Proteomes" id="UP001059380"/>
    </source>
</evidence>
<dbReference type="AlphaFoldDB" id="A0A9J7BGP6"/>
<dbReference type="KEGG" id="orp:MOP44_15175"/>
<name>A0A9J7BGP6_9BACT</name>
<reference evidence="1" key="1">
    <citation type="submission" date="2021-04" db="EMBL/GenBank/DDBJ databases">
        <title>Phylogenetic analysis of Acidobacteriaceae.</title>
        <authorList>
            <person name="Qiu L."/>
            <person name="Zhang Q."/>
        </authorList>
    </citation>
    <scope>NUCLEOTIDE SEQUENCE</scope>
    <source>
        <strain evidence="1">DSM 25168</strain>
    </source>
</reference>
<dbReference type="Gene3D" id="1.25.40.10">
    <property type="entry name" value="Tetratricopeptide repeat domain"/>
    <property type="match status" value="1"/>
</dbReference>
<gene>
    <name evidence="1" type="ORF">MOP44_15175</name>
</gene>
<keyword evidence="2" id="KW-1185">Reference proteome</keyword>
<dbReference type="EMBL" id="CP093313">
    <property type="protein sequence ID" value="UWZ81919.1"/>
    <property type="molecule type" value="Genomic_DNA"/>
</dbReference>
<sequence length="421" mass="46145">MGRSIRTVQRWHEEHGLPIQRIGNTSGSVFAYTHELDAWLRQRAPADHGNAPSTLSHAPIPFLKAFAADSSPAEDRSVIPERSRLRSAELVALSRMMWRDLSFRNLESITSALATAIEFDCTNAAAYAGLASAVLFEALLGPGKGETRIPTSRAALERALGLDPALPEAMLVSALLKVCVDRHWESARGLLESAQSDLSLLSRIQVAMGLLALAEGQVEQAACCFREAGHKNPLNALWNEFDCWGVYLTCSGGDALRSAEESRSMGRRGPLIDSLEALAWAQTLPIDHSVERLEQLTLAHPDNAVVLGSLGYAYAASKQVDSAREVIDLLQQPRTSQQNHYAIAIVQTGLEQTRPALERLTVSYREGSLWSLAFWCDPILQTLRWSPGYDDFLRECSMAPPPEDAVVRDSAQLAVVDRTAH</sequence>
<accession>A0A9J7BGP6</accession>
<dbReference type="RefSeq" id="WP_260790896.1">
    <property type="nucleotide sequence ID" value="NZ_CP093313.1"/>
</dbReference>
<proteinExistence type="predicted"/>